<name>A0A929F9F3_LEPEC</name>
<gene>
    <name evidence="1" type="ORF">IQ260_22080</name>
</gene>
<keyword evidence="2" id="KW-1185">Reference proteome</keyword>
<organism evidence="1 2">
    <name type="scientific">Leptolyngbya cf. ectocarpi LEGE 11479</name>
    <dbReference type="NCBI Taxonomy" id="1828722"/>
    <lineage>
        <taxon>Bacteria</taxon>
        <taxon>Bacillati</taxon>
        <taxon>Cyanobacteriota</taxon>
        <taxon>Cyanophyceae</taxon>
        <taxon>Leptolyngbyales</taxon>
        <taxon>Leptolyngbyaceae</taxon>
        <taxon>Leptolyngbya group</taxon>
        <taxon>Leptolyngbya</taxon>
    </lineage>
</organism>
<proteinExistence type="predicted"/>
<sequence length="310" mass="34490">MKIVFIHGINNQKHHLRDVLTNWTSQIHRGAAMAGVKLPHISVVTVGYYAQRLYYATDKMVVDFGSLNDELPQFDRTKTFQMGMGGTIADGSYGDALIREYMQLANVEAPEREGEIEMGVWQGLTWLIDKAQDLLPPKWSKTVSRPFLKQAAVWANNRGLRNGIENQVANIIMGETDAHKPAAGFGDEPMVIISHSLGTAIAFRMLLNEELMKGTPIPLFITLGSPLPVKFIRMSLDQQELWRPENIGEWLNLYDKDDFVPVGSPIKKGDVGFDGVKNIEGVKLEHGEDAHAIGAHLRHPEISKALASVL</sequence>
<dbReference type="Proteomes" id="UP000615026">
    <property type="component" value="Unassembled WGS sequence"/>
</dbReference>
<protein>
    <recommendedName>
        <fullName evidence="3">Alpha/beta hydrolase</fullName>
    </recommendedName>
</protein>
<dbReference type="InterPro" id="IPR029058">
    <property type="entry name" value="AB_hydrolase_fold"/>
</dbReference>
<accession>A0A929F9F3</accession>
<dbReference type="RefSeq" id="WP_193995244.1">
    <property type="nucleotide sequence ID" value="NZ_JADEXP010000262.1"/>
</dbReference>
<dbReference type="EMBL" id="JADEXP010000262">
    <property type="protein sequence ID" value="MBE9069336.1"/>
    <property type="molecule type" value="Genomic_DNA"/>
</dbReference>
<evidence type="ECO:0008006" key="3">
    <source>
        <dbReference type="Google" id="ProtNLM"/>
    </source>
</evidence>
<comment type="caution">
    <text evidence="1">The sequence shown here is derived from an EMBL/GenBank/DDBJ whole genome shotgun (WGS) entry which is preliminary data.</text>
</comment>
<reference evidence="1" key="1">
    <citation type="submission" date="2020-10" db="EMBL/GenBank/DDBJ databases">
        <authorList>
            <person name="Castelo-Branco R."/>
            <person name="Eusebio N."/>
            <person name="Adriana R."/>
            <person name="Vieira A."/>
            <person name="Brugerolle De Fraissinette N."/>
            <person name="Rezende De Castro R."/>
            <person name="Schneider M.P."/>
            <person name="Vasconcelos V."/>
            <person name="Leao P.N."/>
        </authorList>
    </citation>
    <scope>NUCLEOTIDE SEQUENCE</scope>
    <source>
        <strain evidence="1">LEGE 11479</strain>
    </source>
</reference>
<dbReference type="SUPFAM" id="SSF53474">
    <property type="entry name" value="alpha/beta-Hydrolases"/>
    <property type="match status" value="1"/>
</dbReference>
<dbReference type="AlphaFoldDB" id="A0A929F9F3"/>
<evidence type="ECO:0000313" key="1">
    <source>
        <dbReference type="EMBL" id="MBE9069336.1"/>
    </source>
</evidence>
<evidence type="ECO:0000313" key="2">
    <source>
        <dbReference type="Proteomes" id="UP000615026"/>
    </source>
</evidence>